<evidence type="ECO:0000313" key="3">
    <source>
        <dbReference type="Proteomes" id="UP000184310"/>
    </source>
</evidence>
<proteinExistence type="predicted"/>
<dbReference type="EMBL" id="FQZB01000016">
    <property type="protein sequence ID" value="SHK32753.1"/>
    <property type="molecule type" value="Genomic_DNA"/>
</dbReference>
<dbReference type="RefSeq" id="WP_072991224.1">
    <property type="nucleotide sequence ID" value="NZ_FQZB01000016.1"/>
</dbReference>
<dbReference type="Proteomes" id="UP000184310">
    <property type="component" value="Unassembled WGS sequence"/>
</dbReference>
<name>A0A1M6RJX6_9CLOT</name>
<dbReference type="AlphaFoldDB" id="A0A1M6RJX6"/>
<reference evidence="2 3" key="1">
    <citation type="submission" date="2016-11" db="EMBL/GenBank/DDBJ databases">
        <authorList>
            <person name="Jaros S."/>
            <person name="Januszkiewicz K."/>
            <person name="Wedrychowicz H."/>
        </authorList>
    </citation>
    <scope>NUCLEOTIDE SEQUENCE [LARGE SCALE GENOMIC DNA]</scope>
    <source>
        <strain evidence="2 3">DSM 21758</strain>
    </source>
</reference>
<dbReference type="Pfam" id="PF13335">
    <property type="entry name" value="Mg_chelatase_C"/>
    <property type="match status" value="1"/>
</dbReference>
<evidence type="ECO:0000313" key="2">
    <source>
        <dbReference type="EMBL" id="SHK32753.1"/>
    </source>
</evidence>
<dbReference type="InterPro" id="IPR027417">
    <property type="entry name" value="P-loop_NTPase"/>
</dbReference>
<accession>A0A1M6RJX6</accession>
<dbReference type="Gene3D" id="3.40.50.300">
    <property type="entry name" value="P-loop containing nucleotide triphosphate hydrolases"/>
    <property type="match status" value="1"/>
</dbReference>
<keyword evidence="3" id="KW-1185">Reference proteome</keyword>
<feature type="domain" description="Mg chelatase-related protein C-terminal" evidence="1">
    <location>
        <begin position="21"/>
        <end position="115"/>
    </location>
</feature>
<protein>
    <submittedName>
        <fullName evidence="2">Magnesium chelatase, subunit ChlI C-terminal</fullName>
    </submittedName>
</protein>
<dbReference type="InterPro" id="IPR025158">
    <property type="entry name" value="Mg_chelat-rel_C"/>
</dbReference>
<dbReference type="InterPro" id="IPR045006">
    <property type="entry name" value="CHLI-like"/>
</dbReference>
<evidence type="ECO:0000259" key="1">
    <source>
        <dbReference type="Pfam" id="PF13335"/>
    </source>
</evidence>
<dbReference type="PANTHER" id="PTHR32039">
    <property type="entry name" value="MAGNESIUM-CHELATASE SUBUNIT CHLI"/>
    <property type="match status" value="1"/>
</dbReference>
<sequence length="123" mass="14449">MHIFVSYVPYENLKENTVNIDSKMLKALVLNAREMQNKRFKNTKIGYNSRMEHNDILNFAKIKSNCDEFLNAIYKNYGLSTRALDRIIKLSRTIADIYESEYVTKPHIIEALNYRKNINGEVI</sequence>
<gene>
    <name evidence="2" type="ORF">SAMN02745163_03606</name>
</gene>
<dbReference type="PANTHER" id="PTHR32039:SF7">
    <property type="entry name" value="COMPETENCE PROTEIN COMM"/>
    <property type="match status" value="1"/>
</dbReference>
<dbReference type="OrthoDB" id="9813147at2"/>
<dbReference type="STRING" id="1121302.SAMN02745163_03606"/>
<organism evidence="2 3">
    <name type="scientific">Clostridium cavendishii DSM 21758</name>
    <dbReference type="NCBI Taxonomy" id="1121302"/>
    <lineage>
        <taxon>Bacteria</taxon>
        <taxon>Bacillati</taxon>
        <taxon>Bacillota</taxon>
        <taxon>Clostridia</taxon>
        <taxon>Eubacteriales</taxon>
        <taxon>Clostridiaceae</taxon>
        <taxon>Clostridium</taxon>
    </lineage>
</organism>